<evidence type="ECO:0000313" key="1">
    <source>
        <dbReference type="EMBL" id="KAL2611755.1"/>
    </source>
</evidence>
<dbReference type="EMBL" id="JBHFFA010000007">
    <property type="protein sequence ID" value="KAL2611755.1"/>
    <property type="molecule type" value="Genomic_DNA"/>
</dbReference>
<dbReference type="Proteomes" id="UP001605036">
    <property type="component" value="Unassembled WGS sequence"/>
</dbReference>
<protein>
    <submittedName>
        <fullName evidence="1">Uncharacterized protein</fullName>
    </submittedName>
</protein>
<dbReference type="AlphaFoldDB" id="A0ABD1XSK5"/>
<keyword evidence="2" id="KW-1185">Reference proteome</keyword>
<organism evidence="1 2">
    <name type="scientific">Riccia fluitans</name>
    <dbReference type="NCBI Taxonomy" id="41844"/>
    <lineage>
        <taxon>Eukaryota</taxon>
        <taxon>Viridiplantae</taxon>
        <taxon>Streptophyta</taxon>
        <taxon>Embryophyta</taxon>
        <taxon>Marchantiophyta</taxon>
        <taxon>Marchantiopsida</taxon>
        <taxon>Marchantiidae</taxon>
        <taxon>Marchantiales</taxon>
        <taxon>Ricciaceae</taxon>
        <taxon>Riccia</taxon>
    </lineage>
</organism>
<evidence type="ECO:0000313" key="2">
    <source>
        <dbReference type="Proteomes" id="UP001605036"/>
    </source>
</evidence>
<accession>A0ABD1XSK5</accession>
<name>A0ABD1XSK5_9MARC</name>
<comment type="caution">
    <text evidence="1">The sequence shown here is derived from an EMBL/GenBank/DDBJ whole genome shotgun (WGS) entry which is preliminary data.</text>
</comment>
<reference evidence="1 2" key="1">
    <citation type="submission" date="2024-09" db="EMBL/GenBank/DDBJ databases">
        <title>Chromosome-scale assembly of Riccia fluitans.</title>
        <authorList>
            <person name="Paukszto L."/>
            <person name="Sawicki J."/>
            <person name="Karawczyk K."/>
            <person name="Piernik-Szablinska J."/>
            <person name="Szczecinska M."/>
            <person name="Mazdziarz M."/>
        </authorList>
    </citation>
    <scope>NUCLEOTIDE SEQUENCE [LARGE SCALE GENOMIC DNA]</scope>
    <source>
        <strain evidence="1">Rf_01</strain>
        <tissue evidence="1">Aerial parts of the thallus</tissue>
    </source>
</reference>
<sequence length="98" mass="10906">MIREQTLASYSSLSRHQLRDITTLMIKGQHSAIWPLVFVASSNAAMQIGRVDGEMGKREDRCAELHPDAFPMGATTIYTKKLRGVNCIRLPAPPLLLL</sequence>
<proteinExistence type="predicted"/>
<gene>
    <name evidence="1" type="ORF">R1flu_023447</name>
</gene>